<dbReference type="InterPro" id="IPR050265">
    <property type="entry name" value="Fe/Mn_Superoxide_Dismutase"/>
</dbReference>
<dbReference type="Proteomes" id="UP001597451">
    <property type="component" value="Unassembled WGS sequence"/>
</dbReference>
<protein>
    <recommendedName>
        <fullName evidence="2">superoxide dismutase</fullName>
        <ecNumber evidence="2">1.15.1.1</ecNumber>
    </recommendedName>
</protein>
<dbReference type="EMBL" id="JBHUMX010000045">
    <property type="protein sequence ID" value="MFD2630731.1"/>
    <property type="molecule type" value="Genomic_DNA"/>
</dbReference>
<feature type="domain" description="Manganese/iron superoxide dismutase N-terminal" evidence="5">
    <location>
        <begin position="91"/>
        <end position="169"/>
    </location>
</feature>
<evidence type="ECO:0000313" key="8">
    <source>
        <dbReference type="Proteomes" id="UP001597451"/>
    </source>
</evidence>
<comment type="caution">
    <text evidence="7">The sequence shown here is derived from an EMBL/GenBank/DDBJ whole genome shotgun (WGS) entry which is preliminary data.</text>
</comment>
<keyword evidence="4 7" id="KW-0560">Oxidoreductase</keyword>
<evidence type="ECO:0000256" key="2">
    <source>
        <dbReference type="ARBA" id="ARBA00012682"/>
    </source>
</evidence>
<dbReference type="Pfam" id="PF02777">
    <property type="entry name" value="Sod_Fe_C"/>
    <property type="match status" value="1"/>
</dbReference>
<dbReference type="InterPro" id="IPR001189">
    <property type="entry name" value="Mn/Fe_SOD"/>
</dbReference>
<dbReference type="InterPro" id="IPR019831">
    <property type="entry name" value="Mn/Fe_SOD_N"/>
</dbReference>
<dbReference type="PRINTS" id="PR01703">
    <property type="entry name" value="MNSODISMTASE"/>
</dbReference>
<dbReference type="SUPFAM" id="SSF46609">
    <property type="entry name" value="Fe,Mn superoxide dismutase (SOD), N-terminal domain"/>
    <property type="match status" value="1"/>
</dbReference>
<evidence type="ECO:0000256" key="3">
    <source>
        <dbReference type="ARBA" id="ARBA00022723"/>
    </source>
</evidence>
<dbReference type="Gene3D" id="3.55.40.20">
    <property type="entry name" value="Iron/manganese superoxide dismutase, C-terminal domain"/>
    <property type="match status" value="1"/>
</dbReference>
<evidence type="ECO:0000259" key="6">
    <source>
        <dbReference type="Pfam" id="PF02777"/>
    </source>
</evidence>
<dbReference type="Pfam" id="PF00081">
    <property type="entry name" value="Sod_Fe_N"/>
    <property type="match status" value="1"/>
</dbReference>
<organism evidence="7 8">
    <name type="scientific">Oceanobacillus kapialis</name>
    <dbReference type="NCBI Taxonomy" id="481353"/>
    <lineage>
        <taxon>Bacteria</taxon>
        <taxon>Bacillati</taxon>
        <taxon>Bacillota</taxon>
        <taxon>Bacilli</taxon>
        <taxon>Bacillales</taxon>
        <taxon>Bacillaceae</taxon>
        <taxon>Oceanobacillus</taxon>
    </lineage>
</organism>
<dbReference type="InterPro" id="IPR019832">
    <property type="entry name" value="Mn/Fe_SOD_C"/>
</dbReference>
<dbReference type="PROSITE" id="PS00088">
    <property type="entry name" value="SOD_MN"/>
    <property type="match status" value="1"/>
</dbReference>
<dbReference type="Gene3D" id="1.10.287.990">
    <property type="entry name" value="Fe,Mn superoxide dismutase (SOD) domain"/>
    <property type="match status" value="1"/>
</dbReference>
<dbReference type="RefSeq" id="WP_379564262.1">
    <property type="nucleotide sequence ID" value="NZ_JBHUMX010000045.1"/>
</dbReference>
<proteinExistence type="inferred from homology"/>
<comment type="similarity">
    <text evidence="1">Belongs to the iron/manganese superoxide dismutase family.</text>
</comment>
<dbReference type="InterPro" id="IPR036314">
    <property type="entry name" value="SOD_C_sf"/>
</dbReference>
<accession>A0ABW5Q5F0</accession>
<evidence type="ECO:0000313" key="7">
    <source>
        <dbReference type="EMBL" id="MFD2630731.1"/>
    </source>
</evidence>
<dbReference type="PANTHER" id="PTHR11404:SF6">
    <property type="entry name" value="SUPEROXIDE DISMUTASE [MN], MITOCHONDRIAL"/>
    <property type="match status" value="1"/>
</dbReference>
<reference evidence="8" key="1">
    <citation type="journal article" date="2019" name="Int. J. Syst. Evol. Microbiol.">
        <title>The Global Catalogue of Microorganisms (GCM) 10K type strain sequencing project: providing services to taxonomists for standard genome sequencing and annotation.</title>
        <authorList>
            <consortium name="The Broad Institute Genomics Platform"/>
            <consortium name="The Broad Institute Genome Sequencing Center for Infectious Disease"/>
            <person name="Wu L."/>
            <person name="Ma J."/>
        </authorList>
    </citation>
    <scope>NUCLEOTIDE SEQUENCE [LARGE SCALE GENOMIC DNA]</scope>
    <source>
        <strain evidence="8">TISTR 1858</strain>
    </source>
</reference>
<evidence type="ECO:0000256" key="1">
    <source>
        <dbReference type="ARBA" id="ARBA00008714"/>
    </source>
</evidence>
<feature type="domain" description="Manganese/iron superoxide dismutase C-terminal" evidence="6">
    <location>
        <begin position="177"/>
        <end position="279"/>
    </location>
</feature>
<keyword evidence="3" id="KW-0479">Metal-binding</keyword>
<gene>
    <name evidence="7" type="ORF">ACFSUN_18335</name>
</gene>
<dbReference type="PANTHER" id="PTHR11404">
    <property type="entry name" value="SUPEROXIDE DISMUTASE 2"/>
    <property type="match status" value="1"/>
</dbReference>
<name>A0ABW5Q5F0_9BACI</name>
<dbReference type="SUPFAM" id="SSF54719">
    <property type="entry name" value="Fe,Mn superoxide dismutase (SOD), C-terminal domain"/>
    <property type="match status" value="1"/>
</dbReference>
<evidence type="ECO:0000256" key="4">
    <source>
        <dbReference type="ARBA" id="ARBA00023002"/>
    </source>
</evidence>
<dbReference type="GO" id="GO:0004784">
    <property type="term" value="F:superoxide dismutase activity"/>
    <property type="evidence" value="ECO:0007669"/>
    <property type="project" value="UniProtKB-EC"/>
</dbReference>
<evidence type="ECO:0000259" key="5">
    <source>
        <dbReference type="Pfam" id="PF00081"/>
    </source>
</evidence>
<dbReference type="EC" id="1.15.1.1" evidence="2"/>
<sequence length="291" mass="34321">MSNQIQDYLKELIAWGDEVKQRVNILETSTEEKDALLHKLESWEENVIDTTTRENSPNEATLKELQDEAQRIVFSMNPNNKSNKDQVGYGKHTLPRLPYAYNALEPYISEEIMRLHHDVHHQGYVDGLNKAENELYVKQPNKNLLKHWLREQAFHGSGHNLHTIFWFNMTPNSTKKPSGQLLKQLENDFGSWKEFKSLFTNTASSVEGDGWAILYWNPRNGRLGVQSFEKHQLFQLADIIPLLVLDVWEHAYYLQYKTDKDTYIENWWNVVNWDNVTKRFTEAKKVKWPLF</sequence>
<dbReference type="InterPro" id="IPR036324">
    <property type="entry name" value="Mn/Fe_SOD_N_sf"/>
</dbReference>
<dbReference type="InterPro" id="IPR019833">
    <property type="entry name" value="Mn/Fe_SOD_BS"/>
</dbReference>
<keyword evidence="8" id="KW-1185">Reference proteome</keyword>